<evidence type="ECO:0000313" key="2">
    <source>
        <dbReference type="Proteomes" id="UP000035763"/>
    </source>
</evidence>
<dbReference type="EMBL" id="CAJA01000212">
    <property type="protein sequence ID" value="CCH73531.1"/>
    <property type="molecule type" value="Genomic_DNA"/>
</dbReference>
<keyword evidence="2" id="KW-1185">Reference proteome</keyword>
<sequence length="81" mass="8735">MPPSAEASIAAYVRGEIDEAEMLRRARADYGLPAEHNTSECPASGQSVGRMVEIPGSDEWKITCPECGAWWHGGGVLLPKH</sequence>
<dbReference type="AlphaFoldDB" id="W6JXR7"/>
<gene>
    <name evidence="1" type="ORF">BN11_290009</name>
</gene>
<proteinExistence type="predicted"/>
<comment type="caution">
    <text evidence="1">The sequence shown here is derived from an EMBL/GenBank/DDBJ whole genome shotgun (WGS) entry which is preliminary data.</text>
</comment>
<name>W6JXR7_9MICO</name>
<protein>
    <submittedName>
        <fullName evidence="1">Uncharacterized protein</fullName>
    </submittedName>
</protein>
<organism evidence="1 2">
    <name type="scientific">Nostocoides australiense Ben110</name>
    <dbReference type="NCBI Taxonomy" id="1193182"/>
    <lineage>
        <taxon>Bacteria</taxon>
        <taxon>Bacillati</taxon>
        <taxon>Actinomycetota</taxon>
        <taxon>Actinomycetes</taxon>
        <taxon>Micrococcales</taxon>
        <taxon>Intrasporangiaceae</taxon>
        <taxon>Nostocoides</taxon>
    </lineage>
</organism>
<accession>W6JXR7</accession>
<evidence type="ECO:0000313" key="1">
    <source>
        <dbReference type="EMBL" id="CCH73531.1"/>
    </source>
</evidence>
<dbReference type="OrthoDB" id="4965789at2"/>
<reference evidence="1 2" key="1">
    <citation type="journal article" date="2013" name="ISME J.">
        <title>A metabolic model for members of the genus Tetrasphaera involved in enhanced biological phosphorus removal.</title>
        <authorList>
            <person name="Kristiansen R."/>
            <person name="Nguyen H.T.T."/>
            <person name="Saunders A.M."/>
            <person name="Nielsen J.L."/>
            <person name="Wimmer R."/>
            <person name="Le V.Q."/>
            <person name="McIlroy S.J."/>
            <person name="Petrovski S."/>
            <person name="Seviour R.J."/>
            <person name="Calteau A."/>
            <person name="Nielsen K.L."/>
            <person name="Nielsen P.H."/>
        </authorList>
    </citation>
    <scope>NUCLEOTIDE SEQUENCE [LARGE SCALE GENOMIC DNA]</scope>
    <source>
        <strain evidence="1 2">Ben110</strain>
    </source>
</reference>
<dbReference type="Proteomes" id="UP000035763">
    <property type="component" value="Unassembled WGS sequence"/>
</dbReference>